<protein>
    <submittedName>
        <fullName evidence="2">Uncharacterized protein</fullName>
    </submittedName>
</protein>
<comment type="caution">
    <text evidence="2">The sequence shown here is derived from an EMBL/GenBank/DDBJ whole genome shotgun (WGS) entry which is preliminary data.</text>
</comment>
<evidence type="ECO:0000256" key="1">
    <source>
        <dbReference type="SAM" id="Coils"/>
    </source>
</evidence>
<name>A0AA39ZXZ8_9PEZI</name>
<evidence type="ECO:0000313" key="3">
    <source>
        <dbReference type="Proteomes" id="UP001172102"/>
    </source>
</evidence>
<evidence type="ECO:0000313" key="2">
    <source>
        <dbReference type="EMBL" id="KAK0705719.1"/>
    </source>
</evidence>
<accession>A0AA39ZXZ8</accession>
<keyword evidence="3" id="KW-1185">Reference proteome</keyword>
<organism evidence="2 3">
    <name type="scientific">Lasiosphaeris hirsuta</name>
    <dbReference type="NCBI Taxonomy" id="260670"/>
    <lineage>
        <taxon>Eukaryota</taxon>
        <taxon>Fungi</taxon>
        <taxon>Dikarya</taxon>
        <taxon>Ascomycota</taxon>
        <taxon>Pezizomycotina</taxon>
        <taxon>Sordariomycetes</taxon>
        <taxon>Sordariomycetidae</taxon>
        <taxon>Sordariales</taxon>
        <taxon>Lasiosphaeriaceae</taxon>
        <taxon>Lasiosphaeris</taxon>
    </lineage>
</organism>
<reference evidence="2" key="1">
    <citation type="submission" date="2023-06" db="EMBL/GenBank/DDBJ databases">
        <title>Genome-scale phylogeny and comparative genomics of the fungal order Sordariales.</title>
        <authorList>
            <consortium name="Lawrence Berkeley National Laboratory"/>
            <person name="Hensen N."/>
            <person name="Bonometti L."/>
            <person name="Westerberg I."/>
            <person name="Brannstrom I.O."/>
            <person name="Guillou S."/>
            <person name="Cros-Aarteil S."/>
            <person name="Calhoun S."/>
            <person name="Haridas S."/>
            <person name="Kuo A."/>
            <person name="Mondo S."/>
            <person name="Pangilinan J."/>
            <person name="Riley R."/>
            <person name="Labutti K."/>
            <person name="Andreopoulos B."/>
            <person name="Lipzen A."/>
            <person name="Chen C."/>
            <person name="Yanf M."/>
            <person name="Daum C."/>
            <person name="Ng V."/>
            <person name="Clum A."/>
            <person name="Steindorff A."/>
            <person name="Ohm R."/>
            <person name="Martin F."/>
            <person name="Silar P."/>
            <person name="Natvig D."/>
            <person name="Lalanne C."/>
            <person name="Gautier V."/>
            <person name="Ament-Velasquez S.L."/>
            <person name="Kruys A."/>
            <person name="Hutchinson M.I."/>
            <person name="Powell A.J."/>
            <person name="Barry K."/>
            <person name="Miller A.N."/>
            <person name="Grigoriev I.V."/>
            <person name="Debuchy R."/>
            <person name="Gladieux P."/>
            <person name="Thoren M.H."/>
            <person name="Johannesson H."/>
        </authorList>
    </citation>
    <scope>NUCLEOTIDE SEQUENCE</scope>
    <source>
        <strain evidence="2">SMH4607-1</strain>
    </source>
</reference>
<dbReference type="Proteomes" id="UP001172102">
    <property type="component" value="Unassembled WGS sequence"/>
</dbReference>
<proteinExistence type="predicted"/>
<feature type="coiled-coil region" evidence="1">
    <location>
        <begin position="2"/>
        <end position="29"/>
    </location>
</feature>
<sequence length="72" mass="8502">MMKRLQEQREKLDRMRESLSMAMEKHSEKVVIMRKEIGKQRDLVGRLEMVKEELERIKMIGGGGYYTCGVRA</sequence>
<keyword evidence="1" id="KW-0175">Coiled coil</keyword>
<dbReference type="EMBL" id="JAUKUA010000007">
    <property type="protein sequence ID" value="KAK0705719.1"/>
    <property type="molecule type" value="Genomic_DNA"/>
</dbReference>
<dbReference type="AlphaFoldDB" id="A0AA39ZXZ8"/>
<gene>
    <name evidence="2" type="ORF">B0H67DRAFT_594818</name>
</gene>